<gene>
    <name evidence="15" type="ORF">HNP52_000631</name>
</gene>
<dbReference type="GO" id="GO:0003677">
    <property type="term" value="F:DNA binding"/>
    <property type="evidence" value="ECO:0007669"/>
    <property type="project" value="InterPro"/>
</dbReference>
<evidence type="ECO:0000313" key="15">
    <source>
        <dbReference type="EMBL" id="MBB4837580.1"/>
    </source>
</evidence>
<evidence type="ECO:0000256" key="1">
    <source>
        <dbReference type="ARBA" id="ARBA00012727"/>
    </source>
</evidence>
<dbReference type="InterPro" id="IPR050191">
    <property type="entry name" value="ATP-dep_DNA_ligase"/>
</dbReference>
<dbReference type="Pfam" id="PF04679">
    <property type="entry name" value="DNA_ligase_A_C"/>
    <property type="match status" value="1"/>
</dbReference>
<evidence type="ECO:0000256" key="5">
    <source>
        <dbReference type="ARBA" id="ARBA00022723"/>
    </source>
</evidence>
<dbReference type="EMBL" id="JACHLN010000001">
    <property type="protein sequence ID" value="MBB4837580.1"/>
    <property type="molecule type" value="Genomic_DNA"/>
</dbReference>
<feature type="domain" description="ATP-dependent DNA ligase family profile" evidence="14">
    <location>
        <begin position="306"/>
        <end position="436"/>
    </location>
</feature>
<keyword evidence="9" id="KW-0460">Magnesium</keyword>
<protein>
    <recommendedName>
        <fullName evidence="1">DNA ligase (ATP)</fullName>
        <ecNumber evidence="1">6.5.1.1</ecNumber>
    </recommendedName>
</protein>
<keyword evidence="5" id="KW-0479">Metal-binding</keyword>
<dbReference type="NCBIfam" id="NF006701">
    <property type="entry name" value="PRK09247.1"/>
    <property type="match status" value="1"/>
</dbReference>
<evidence type="ECO:0000313" key="16">
    <source>
        <dbReference type="Proteomes" id="UP000575241"/>
    </source>
</evidence>
<dbReference type="GO" id="GO:0003910">
    <property type="term" value="F:DNA ligase (ATP) activity"/>
    <property type="evidence" value="ECO:0007669"/>
    <property type="project" value="UniProtKB-EC"/>
</dbReference>
<comment type="caution">
    <text evidence="15">The sequence shown here is derived from an EMBL/GenBank/DDBJ whole genome shotgun (WGS) entry which is preliminary data.</text>
</comment>
<dbReference type="SUPFAM" id="SSF56091">
    <property type="entry name" value="DNA ligase/mRNA capping enzyme, catalytic domain"/>
    <property type="match status" value="1"/>
</dbReference>
<dbReference type="PROSITE" id="PS00697">
    <property type="entry name" value="DNA_LIGASE_A1"/>
    <property type="match status" value="1"/>
</dbReference>
<evidence type="ECO:0000256" key="9">
    <source>
        <dbReference type="ARBA" id="ARBA00022842"/>
    </source>
</evidence>
<sequence>MRWRIMRAFADLLDSLIYTRSRNAKLKRIGDYLRATPDPDRGWAMAALTGTLDLPAVKPALLRALIEARVDPVLYAMSRDFVGDSAETIALLWPEPVPPPEDGAPLTVSQVIATLGSISKSDAPAALAAMLDRLEADERFALLKLATGALRVGISARLAKTALAQAFDLDVDAVEEVWHGLTPPYATLFDWAEGRGEQPTTRNVPVFRPFMLAHPLETESVDLADYAAEWKWDGIRVQLVHVAGETRLYSRAGDDITHSFPEVAASFATPGVLDGELLVKGEFQGGEAASFNALQQRLGRKAVSARTLADYPAFVRLYDILFDGEEDLRELPWSERRTRLEAVMPRLDPERFDLSAVIEAADFAALEEIRAGARDAAIEGVMLKRRTSPYVAGRRAGLWYKWKRDPLIADCVLMYAQRGSGKRSSFYSDYTFGAWTGEGELLPVGKAYFGFTDEELKWLDRYVRNHTVNRFGPVRETDKSLVLEVAFDSIHESKRHKSGLAMRFPRISRIRNDKPAGEADTIETLRKLAT</sequence>
<evidence type="ECO:0000256" key="4">
    <source>
        <dbReference type="ARBA" id="ARBA00022705"/>
    </source>
</evidence>
<dbReference type="InterPro" id="IPR036599">
    <property type="entry name" value="DNA_ligase_N_sf"/>
</dbReference>
<dbReference type="CDD" id="cd07972">
    <property type="entry name" value="OBF_DNA_ligase_Arch_LigB"/>
    <property type="match status" value="1"/>
</dbReference>
<evidence type="ECO:0000256" key="8">
    <source>
        <dbReference type="ARBA" id="ARBA00022840"/>
    </source>
</evidence>
<evidence type="ECO:0000256" key="7">
    <source>
        <dbReference type="ARBA" id="ARBA00022763"/>
    </source>
</evidence>
<dbReference type="GO" id="GO:0006281">
    <property type="term" value="P:DNA repair"/>
    <property type="evidence" value="ECO:0007669"/>
    <property type="project" value="UniProtKB-KW"/>
</dbReference>
<reference evidence="15 16" key="1">
    <citation type="submission" date="2020-08" db="EMBL/GenBank/DDBJ databases">
        <title>Functional genomics of gut bacteria from endangered species of beetles.</title>
        <authorList>
            <person name="Carlos-Shanley C."/>
        </authorList>
    </citation>
    <scope>NUCLEOTIDE SEQUENCE [LARGE SCALE GENOMIC DNA]</scope>
    <source>
        <strain evidence="15 16">S00224</strain>
    </source>
</reference>
<keyword evidence="6" id="KW-0547">Nucleotide-binding</keyword>
<dbReference type="AlphaFoldDB" id="A0A7W7JZG1"/>
<dbReference type="Gene3D" id="2.40.50.140">
    <property type="entry name" value="Nucleic acid-binding proteins"/>
    <property type="match status" value="1"/>
</dbReference>
<name>A0A7W7JZG1_9SPHN</name>
<evidence type="ECO:0000256" key="13">
    <source>
        <dbReference type="ARBA" id="ARBA00034003"/>
    </source>
</evidence>
<dbReference type="GO" id="GO:0005524">
    <property type="term" value="F:ATP binding"/>
    <property type="evidence" value="ECO:0007669"/>
    <property type="project" value="UniProtKB-KW"/>
</dbReference>
<dbReference type="InterPro" id="IPR012308">
    <property type="entry name" value="DNA_ligase_ATP-dep_N"/>
</dbReference>
<keyword evidence="11" id="KW-0234">DNA repair</keyword>
<evidence type="ECO:0000259" key="14">
    <source>
        <dbReference type="PROSITE" id="PS50160"/>
    </source>
</evidence>
<keyword evidence="12" id="KW-0131">Cell cycle</keyword>
<dbReference type="PANTHER" id="PTHR45674:SF13">
    <property type="entry name" value="DNA LIGASE-RELATED"/>
    <property type="match status" value="1"/>
</dbReference>
<dbReference type="Gene3D" id="3.30.470.30">
    <property type="entry name" value="DNA ligase/mRNA capping enzyme"/>
    <property type="match status" value="1"/>
</dbReference>
<dbReference type="GO" id="GO:0051301">
    <property type="term" value="P:cell division"/>
    <property type="evidence" value="ECO:0007669"/>
    <property type="project" value="UniProtKB-KW"/>
</dbReference>
<dbReference type="GO" id="GO:0046872">
    <property type="term" value="F:metal ion binding"/>
    <property type="evidence" value="ECO:0007669"/>
    <property type="project" value="UniProtKB-KW"/>
</dbReference>
<accession>A0A7W7JZG1</accession>
<keyword evidence="10" id="KW-0233">DNA recombination</keyword>
<dbReference type="InterPro" id="IPR012310">
    <property type="entry name" value="DNA_ligase_ATP-dep_cent"/>
</dbReference>
<dbReference type="InterPro" id="IPR012340">
    <property type="entry name" value="NA-bd_OB-fold"/>
</dbReference>
<dbReference type="GO" id="GO:0006310">
    <property type="term" value="P:DNA recombination"/>
    <property type="evidence" value="ECO:0007669"/>
    <property type="project" value="UniProtKB-KW"/>
</dbReference>
<dbReference type="PROSITE" id="PS50160">
    <property type="entry name" value="DNA_LIGASE_A3"/>
    <property type="match status" value="1"/>
</dbReference>
<proteinExistence type="predicted"/>
<dbReference type="InterPro" id="IPR012309">
    <property type="entry name" value="DNA_ligase_ATP-dep_C"/>
</dbReference>
<dbReference type="CDD" id="cd07897">
    <property type="entry name" value="Adenylation_DNA_ligase_Bac1"/>
    <property type="match status" value="1"/>
</dbReference>
<evidence type="ECO:0000256" key="11">
    <source>
        <dbReference type="ARBA" id="ARBA00023204"/>
    </source>
</evidence>
<dbReference type="InterPro" id="IPR026333">
    <property type="entry name" value="ATP_dep_DNA_lig_pp_1105_fam"/>
</dbReference>
<evidence type="ECO:0000256" key="6">
    <source>
        <dbReference type="ARBA" id="ARBA00022741"/>
    </source>
</evidence>
<dbReference type="NCBIfam" id="TIGR04120">
    <property type="entry name" value="DNA_lig_bact"/>
    <property type="match status" value="1"/>
</dbReference>
<dbReference type="Proteomes" id="UP000575241">
    <property type="component" value="Unassembled WGS sequence"/>
</dbReference>
<keyword evidence="4" id="KW-0235">DNA replication</keyword>
<dbReference type="SUPFAM" id="SSF50249">
    <property type="entry name" value="Nucleic acid-binding proteins"/>
    <property type="match status" value="1"/>
</dbReference>
<dbReference type="Gene3D" id="1.10.3260.10">
    <property type="entry name" value="DNA ligase, ATP-dependent, N-terminal domain"/>
    <property type="match status" value="1"/>
</dbReference>
<dbReference type="InterPro" id="IPR016059">
    <property type="entry name" value="DNA_ligase_ATP-dep_CS"/>
</dbReference>
<dbReference type="EC" id="6.5.1.1" evidence="1"/>
<keyword evidence="7" id="KW-0227">DNA damage</keyword>
<keyword evidence="16" id="KW-1185">Reference proteome</keyword>
<evidence type="ECO:0000256" key="12">
    <source>
        <dbReference type="ARBA" id="ARBA00023306"/>
    </source>
</evidence>
<dbReference type="PANTHER" id="PTHR45674">
    <property type="entry name" value="DNA LIGASE 1/3 FAMILY MEMBER"/>
    <property type="match status" value="1"/>
</dbReference>
<dbReference type="GO" id="GO:0006260">
    <property type="term" value="P:DNA replication"/>
    <property type="evidence" value="ECO:0007669"/>
    <property type="project" value="UniProtKB-KW"/>
</dbReference>
<keyword evidence="2 15" id="KW-0436">Ligase</keyword>
<evidence type="ECO:0000256" key="2">
    <source>
        <dbReference type="ARBA" id="ARBA00022598"/>
    </source>
</evidence>
<keyword evidence="3" id="KW-0132">Cell division</keyword>
<organism evidence="15 16">
    <name type="scientific">Sphingomonas kyeonggiensis</name>
    <dbReference type="NCBI Taxonomy" id="1268553"/>
    <lineage>
        <taxon>Bacteria</taxon>
        <taxon>Pseudomonadati</taxon>
        <taxon>Pseudomonadota</taxon>
        <taxon>Alphaproteobacteria</taxon>
        <taxon>Sphingomonadales</taxon>
        <taxon>Sphingomonadaceae</taxon>
        <taxon>Sphingomonas</taxon>
    </lineage>
</organism>
<dbReference type="Pfam" id="PF04675">
    <property type="entry name" value="DNA_ligase_A_N"/>
    <property type="match status" value="1"/>
</dbReference>
<dbReference type="SUPFAM" id="SSF117018">
    <property type="entry name" value="ATP-dependent DNA ligase DNA-binding domain"/>
    <property type="match status" value="1"/>
</dbReference>
<evidence type="ECO:0000256" key="10">
    <source>
        <dbReference type="ARBA" id="ARBA00023172"/>
    </source>
</evidence>
<comment type="catalytic activity">
    <reaction evidence="13">
        <text>ATP + (deoxyribonucleotide)n-3'-hydroxyl + 5'-phospho-(deoxyribonucleotide)m = (deoxyribonucleotide)n+m + AMP + diphosphate.</text>
        <dbReference type="EC" id="6.5.1.1"/>
    </reaction>
</comment>
<evidence type="ECO:0000256" key="3">
    <source>
        <dbReference type="ARBA" id="ARBA00022618"/>
    </source>
</evidence>
<keyword evidence="8" id="KW-0067">ATP-binding</keyword>
<dbReference type="Pfam" id="PF01068">
    <property type="entry name" value="DNA_ligase_A_M"/>
    <property type="match status" value="1"/>
</dbReference>